<dbReference type="Gene3D" id="1.10.1660.10">
    <property type="match status" value="1"/>
</dbReference>
<proteinExistence type="predicted"/>
<dbReference type="AlphaFoldDB" id="A0A6N6MFB7"/>
<feature type="domain" description="Helix-turn-helix" evidence="1">
    <location>
        <begin position="38"/>
        <end position="81"/>
    </location>
</feature>
<evidence type="ECO:0000259" key="1">
    <source>
        <dbReference type="Pfam" id="PF12728"/>
    </source>
</evidence>
<dbReference type="Proteomes" id="UP000441333">
    <property type="component" value="Unassembled WGS sequence"/>
</dbReference>
<keyword evidence="3" id="KW-1185">Reference proteome</keyword>
<evidence type="ECO:0000313" key="3">
    <source>
        <dbReference type="Proteomes" id="UP000441333"/>
    </source>
</evidence>
<name>A0A6N6MFB7_9FLAO</name>
<accession>A0A6N6MFB7</accession>
<dbReference type="Pfam" id="PF12728">
    <property type="entry name" value="HTH_17"/>
    <property type="match status" value="1"/>
</dbReference>
<dbReference type="InterPro" id="IPR009061">
    <property type="entry name" value="DNA-bd_dom_put_sf"/>
</dbReference>
<dbReference type="InterPro" id="IPR041657">
    <property type="entry name" value="HTH_17"/>
</dbReference>
<dbReference type="RefSeq" id="WP_150938547.1">
    <property type="nucleotide sequence ID" value="NZ_WAAT01000041.1"/>
</dbReference>
<protein>
    <submittedName>
        <fullName evidence="2">Helix-turn-helix domain-containing protein</fullName>
    </submittedName>
</protein>
<gene>
    <name evidence="2" type="ORF">F6U93_07860</name>
</gene>
<dbReference type="SUPFAM" id="SSF46955">
    <property type="entry name" value="Putative DNA-binding domain"/>
    <property type="match status" value="1"/>
</dbReference>
<comment type="caution">
    <text evidence="2">The sequence shown here is derived from an EMBL/GenBank/DDBJ whole genome shotgun (WGS) entry which is preliminary data.</text>
</comment>
<sequence>MTQVQIQLPQHLQEDIDFLKTQLTSLKLHFEPKQPKIYLSRAEVSKMLNVSYVTLNKWNKSGKLKAVGIGGRVLYRQEDIDNAIVEL</sequence>
<organism evidence="2 3">
    <name type="scientific">Pseudotamlana haliotis</name>
    <dbReference type="NCBI Taxonomy" id="2614804"/>
    <lineage>
        <taxon>Bacteria</taxon>
        <taxon>Pseudomonadati</taxon>
        <taxon>Bacteroidota</taxon>
        <taxon>Flavobacteriia</taxon>
        <taxon>Flavobacteriales</taxon>
        <taxon>Flavobacteriaceae</taxon>
        <taxon>Pseudotamlana</taxon>
    </lineage>
</organism>
<evidence type="ECO:0000313" key="2">
    <source>
        <dbReference type="EMBL" id="KAB1068043.1"/>
    </source>
</evidence>
<dbReference type="EMBL" id="WAAT01000041">
    <property type="protein sequence ID" value="KAB1068043.1"/>
    <property type="molecule type" value="Genomic_DNA"/>
</dbReference>
<reference evidence="2 3" key="1">
    <citation type="submission" date="2019-09" db="EMBL/GenBank/DDBJ databases">
        <authorList>
            <person name="Cao W.R."/>
        </authorList>
    </citation>
    <scope>NUCLEOTIDE SEQUENCE [LARGE SCALE GENOMIC DNA]</scope>
    <source>
        <strain evidence="2 3">B1N29</strain>
    </source>
</reference>